<protein>
    <submittedName>
        <fullName evidence="1">Uncharacterized protein</fullName>
    </submittedName>
</protein>
<accession>A0A8X6NMI8</accession>
<organism evidence="1 2">
    <name type="scientific">Nephila pilipes</name>
    <name type="common">Giant wood spider</name>
    <name type="synonym">Nephila maculata</name>
    <dbReference type="NCBI Taxonomy" id="299642"/>
    <lineage>
        <taxon>Eukaryota</taxon>
        <taxon>Metazoa</taxon>
        <taxon>Ecdysozoa</taxon>
        <taxon>Arthropoda</taxon>
        <taxon>Chelicerata</taxon>
        <taxon>Arachnida</taxon>
        <taxon>Araneae</taxon>
        <taxon>Araneomorphae</taxon>
        <taxon>Entelegynae</taxon>
        <taxon>Araneoidea</taxon>
        <taxon>Nephilidae</taxon>
        <taxon>Nephila</taxon>
    </lineage>
</organism>
<sequence>GFKAESRTQTFLCLGSVWALHWEDFEMPVVCSSRPRLEQRYPC</sequence>
<dbReference type="AlphaFoldDB" id="A0A8X6NMI8"/>
<name>A0A8X6NMI8_NEPPI</name>
<keyword evidence="2" id="KW-1185">Reference proteome</keyword>
<gene>
    <name evidence="1" type="ORF">NPIL_3931</name>
</gene>
<reference evidence="1" key="1">
    <citation type="submission" date="2020-08" db="EMBL/GenBank/DDBJ databases">
        <title>Multicomponent nature underlies the extraordinary mechanical properties of spider dragline silk.</title>
        <authorList>
            <person name="Kono N."/>
            <person name="Nakamura H."/>
            <person name="Mori M."/>
            <person name="Yoshida Y."/>
            <person name="Ohtoshi R."/>
            <person name="Malay A.D."/>
            <person name="Moran D.A.P."/>
            <person name="Tomita M."/>
            <person name="Numata K."/>
            <person name="Arakawa K."/>
        </authorList>
    </citation>
    <scope>NUCLEOTIDE SEQUENCE</scope>
</reference>
<evidence type="ECO:0000313" key="1">
    <source>
        <dbReference type="EMBL" id="GFT20825.1"/>
    </source>
</evidence>
<evidence type="ECO:0000313" key="2">
    <source>
        <dbReference type="Proteomes" id="UP000887013"/>
    </source>
</evidence>
<comment type="caution">
    <text evidence="1">The sequence shown here is derived from an EMBL/GenBank/DDBJ whole genome shotgun (WGS) entry which is preliminary data.</text>
</comment>
<dbReference type="Proteomes" id="UP000887013">
    <property type="component" value="Unassembled WGS sequence"/>
</dbReference>
<feature type="non-terminal residue" evidence="1">
    <location>
        <position position="1"/>
    </location>
</feature>
<proteinExistence type="predicted"/>
<dbReference type="EMBL" id="BMAW01059351">
    <property type="protein sequence ID" value="GFT20825.1"/>
    <property type="molecule type" value="Genomic_DNA"/>
</dbReference>